<evidence type="ECO:0000313" key="2">
    <source>
        <dbReference type="EMBL" id="GGY92412.1"/>
    </source>
</evidence>
<protein>
    <submittedName>
        <fullName evidence="2">Uncharacterized protein</fullName>
    </submittedName>
</protein>
<keyword evidence="3" id="KW-1185">Reference proteome</keyword>
<proteinExistence type="predicted"/>
<organism evidence="2 3">
    <name type="scientific">Streptomyces poonensis</name>
    <dbReference type="NCBI Taxonomy" id="68255"/>
    <lineage>
        <taxon>Bacteria</taxon>
        <taxon>Bacillati</taxon>
        <taxon>Actinomycetota</taxon>
        <taxon>Actinomycetes</taxon>
        <taxon>Kitasatosporales</taxon>
        <taxon>Streptomycetaceae</taxon>
        <taxon>Streptomyces</taxon>
    </lineage>
</organism>
<reference evidence="2" key="1">
    <citation type="journal article" date="2014" name="Int. J. Syst. Evol. Microbiol.">
        <title>Complete genome sequence of Corynebacterium casei LMG S-19264T (=DSM 44701T), isolated from a smear-ripened cheese.</title>
        <authorList>
            <consortium name="US DOE Joint Genome Institute (JGI-PGF)"/>
            <person name="Walter F."/>
            <person name="Albersmeier A."/>
            <person name="Kalinowski J."/>
            <person name="Ruckert C."/>
        </authorList>
    </citation>
    <scope>NUCLEOTIDE SEQUENCE</scope>
    <source>
        <strain evidence="2">JCM 4815</strain>
    </source>
</reference>
<dbReference type="InterPro" id="IPR043746">
    <property type="entry name" value="DUF5691"/>
</dbReference>
<evidence type="ECO:0000256" key="1">
    <source>
        <dbReference type="SAM" id="MobiDB-lite"/>
    </source>
</evidence>
<dbReference type="EMBL" id="BMVW01000001">
    <property type="protein sequence ID" value="GGY92412.1"/>
    <property type="molecule type" value="Genomic_DNA"/>
</dbReference>
<dbReference type="RefSeq" id="WP_189855380.1">
    <property type="nucleotide sequence ID" value="NZ_BMVW01000001.1"/>
</dbReference>
<gene>
    <name evidence="2" type="ORF">GCM10010365_08670</name>
</gene>
<name>A0A918P982_9ACTN</name>
<reference evidence="2" key="2">
    <citation type="submission" date="2020-09" db="EMBL/GenBank/DDBJ databases">
        <authorList>
            <person name="Sun Q."/>
            <person name="Ohkuma M."/>
        </authorList>
    </citation>
    <scope>NUCLEOTIDE SEQUENCE</scope>
    <source>
        <strain evidence="2">JCM 4815</strain>
    </source>
</reference>
<dbReference type="Proteomes" id="UP000622166">
    <property type="component" value="Unassembled WGS sequence"/>
</dbReference>
<dbReference type="AlphaFoldDB" id="A0A918P982"/>
<dbReference type="Pfam" id="PF18944">
    <property type="entry name" value="DUF5691"/>
    <property type="match status" value="1"/>
</dbReference>
<comment type="caution">
    <text evidence="2">The sequence shown here is derived from an EMBL/GenBank/DDBJ whole genome shotgun (WGS) entry which is preliminary data.</text>
</comment>
<accession>A0A918P982</accession>
<evidence type="ECO:0000313" key="3">
    <source>
        <dbReference type="Proteomes" id="UP000622166"/>
    </source>
</evidence>
<feature type="region of interest" description="Disordered" evidence="1">
    <location>
        <begin position="59"/>
        <end position="80"/>
    </location>
</feature>
<sequence>MNGTTTFPDAHDGSPWEELVTVALLGTDRRPVPRLAAGQEAPVALLDAAAVETVRRRAGLRPAQAAPRPAPAAEDTRPPLPRAAARRLAMLLADRPGTGGGRRGTAPDLMELLPQWLAMANAHGFAAPPEALPALLDAARGRTDLRPAALTFAGPRALWLARLNPDWRFALRAAPGGGTEAPDHQDTERVRRLWQEGLFAERVALLSAIRAREPAAARELLDTTWTTERAEDRLMFLDSLRSGLGAADEPFLERALTDRSRNVRATAAELLSALPGSALAARMADRAASCVALDHTRAVPAIVVEPPHECDADMERDGVVAKAPSGRGERSWWLGQLVEAAPLGSWSRRFGGRTPEEIVALPVADDWQGELHAAWCRAAVRQRDGGWSRALLGVPSLPEAAGPGAVSLAERAKLLATLGAHERAEWVAGFIATHGLSEAFQLLGVCAVPWSPALGRAVVDALNIARDAGSYPWSFSGVMGLAERCLDPSEAERLNALTATPEEAEDASPGSGGYWAEAFQRLVTTLRLRAAMREELASP</sequence>
<feature type="compositionally biased region" description="Low complexity" evidence="1">
    <location>
        <begin position="60"/>
        <end position="73"/>
    </location>
</feature>